<evidence type="ECO:0000313" key="1">
    <source>
        <dbReference type="EMBL" id="PLA39590.1"/>
    </source>
</evidence>
<sequence>MFWKTVTPPDNNKYKKTKGRLKQRSDDLVFFVSAIWLANLLSDGLVSDDLYNGLAYNNPNKPYPLRYPALPNIKPNKTSSENRHSVFRKTVFRRRFLRIHLFIFAPACVSATPRAGRRLWWAVRRRGRVGRRRVGW</sequence>
<gene>
    <name evidence="1" type="ORF">CYK00_09485</name>
</gene>
<comment type="caution">
    <text evidence="1">The sequence shown here is derived from an EMBL/GenBank/DDBJ whole genome shotgun (WGS) entry which is preliminary data.</text>
</comment>
<organism evidence="1 2">
    <name type="scientific">Neisseria sicca</name>
    <dbReference type="NCBI Taxonomy" id="490"/>
    <lineage>
        <taxon>Bacteria</taxon>
        <taxon>Pseudomonadati</taxon>
        <taxon>Pseudomonadota</taxon>
        <taxon>Betaproteobacteria</taxon>
        <taxon>Neisseriales</taxon>
        <taxon>Neisseriaceae</taxon>
        <taxon>Neisseria</taxon>
    </lineage>
</organism>
<dbReference type="Proteomes" id="UP000234767">
    <property type="component" value="Unassembled WGS sequence"/>
</dbReference>
<accession>A0A2I1XAE7</accession>
<dbReference type="AlphaFoldDB" id="A0A2I1XAE7"/>
<dbReference type="EMBL" id="PKJO01000013">
    <property type="protein sequence ID" value="PLA39590.1"/>
    <property type="molecule type" value="Genomic_DNA"/>
</dbReference>
<evidence type="ECO:0000313" key="2">
    <source>
        <dbReference type="Proteomes" id="UP000234767"/>
    </source>
</evidence>
<reference evidence="1 2" key="1">
    <citation type="submission" date="2017-12" db="EMBL/GenBank/DDBJ databases">
        <title>Phylogenetic diversity of female urinary microbiome.</title>
        <authorList>
            <person name="Thomas-White K."/>
            <person name="Wolfe A.J."/>
        </authorList>
    </citation>
    <scope>NUCLEOTIDE SEQUENCE [LARGE SCALE GENOMIC DNA]</scope>
    <source>
        <strain evidence="1 2">UMB0321</strain>
    </source>
</reference>
<name>A0A2I1XAE7_NEISI</name>
<protein>
    <submittedName>
        <fullName evidence="1">Uncharacterized protein</fullName>
    </submittedName>
</protein>
<proteinExistence type="predicted"/>